<sequence length="74" mass="8060">MFVCLSDRYGSTTQDDCEAFTKYLSVHTLLAKVSVGELADAIYGVKSMNKQVSLTADFLSGLSLHVANWSLIKA</sequence>
<dbReference type="Proteomes" id="UP000286482">
    <property type="component" value="Unassembled WGS sequence"/>
</dbReference>
<comment type="caution">
    <text evidence="1">The sequence shown here is derived from an EMBL/GenBank/DDBJ whole genome shotgun (WGS) entry which is preliminary data.</text>
</comment>
<dbReference type="OrthoDB" id="5768758at2"/>
<reference evidence="1 2" key="1">
    <citation type="submission" date="2018-09" db="EMBL/GenBank/DDBJ databases">
        <authorList>
            <person name="Wang Z."/>
        </authorList>
    </citation>
    <scope>NUCLEOTIDE SEQUENCE [LARGE SCALE GENOMIC DNA]</scope>
    <source>
        <strain evidence="1 2">ALS 81</strain>
    </source>
</reference>
<organism evidence="1 2">
    <name type="scientific">Alginatibacterium sediminis</name>
    <dbReference type="NCBI Taxonomy" id="2164068"/>
    <lineage>
        <taxon>Bacteria</taxon>
        <taxon>Pseudomonadati</taxon>
        <taxon>Pseudomonadota</taxon>
        <taxon>Gammaproteobacteria</taxon>
        <taxon>Alteromonadales</taxon>
        <taxon>Alteromonadaceae</taxon>
        <taxon>Alginatibacterium</taxon>
    </lineage>
</organism>
<proteinExistence type="predicted"/>
<evidence type="ECO:0000313" key="2">
    <source>
        <dbReference type="Proteomes" id="UP000286482"/>
    </source>
</evidence>
<evidence type="ECO:0000313" key="1">
    <source>
        <dbReference type="EMBL" id="RKF17912.1"/>
    </source>
</evidence>
<dbReference type="AlphaFoldDB" id="A0A420EB96"/>
<dbReference type="EMBL" id="RAQO01000006">
    <property type="protein sequence ID" value="RKF17912.1"/>
    <property type="molecule type" value="Genomic_DNA"/>
</dbReference>
<name>A0A420EB96_9ALTE</name>
<keyword evidence="2" id="KW-1185">Reference proteome</keyword>
<accession>A0A420EB96</accession>
<protein>
    <submittedName>
        <fullName evidence="1">DUF469 family protein</fullName>
    </submittedName>
</protein>
<gene>
    <name evidence="1" type="ORF">DBZ36_11730</name>
</gene>